<dbReference type="EMBL" id="BSXS01004716">
    <property type="protein sequence ID" value="GME83372.1"/>
    <property type="molecule type" value="Genomic_DNA"/>
</dbReference>
<dbReference type="Proteomes" id="UP001165064">
    <property type="component" value="Unassembled WGS sequence"/>
</dbReference>
<sequence length="116" mass="12479">MGSTQEAIDVFEAERKSSTSLGSAIWYAPGKAANCGGVAVSGLEMAQNSQRVSWTTEEVDAKLKDIMVNCFNNCYETSVKYAAETNKDALPSLVMGANVAGFVKVAEAMKDQGDWW</sequence>
<comment type="caution">
    <text evidence="1">The sequence shown here is derived from an EMBL/GenBank/DDBJ whole genome shotgun (WGS) entry which is preliminary data.</text>
</comment>
<protein>
    <submittedName>
        <fullName evidence="1">Unnamed protein product</fullName>
    </submittedName>
</protein>
<name>A0ACB5T7W3_AMBMO</name>
<proteinExistence type="predicted"/>
<accession>A0ACB5T7W3</accession>
<reference evidence="1" key="1">
    <citation type="submission" date="2023-04" db="EMBL/GenBank/DDBJ databases">
        <title>Ambrosiozyma monospora NBRC 10751.</title>
        <authorList>
            <person name="Ichikawa N."/>
            <person name="Sato H."/>
            <person name="Tonouchi N."/>
        </authorList>
    </citation>
    <scope>NUCLEOTIDE SEQUENCE</scope>
    <source>
        <strain evidence="1">NBRC 10751</strain>
    </source>
</reference>
<gene>
    <name evidence="1" type="ORF">Amon02_000612600</name>
</gene>
<evidence type="ECO:0000313" key="1">
    <source>
        <dbReference type="EMBL" id="GME83372.1"/>
    </source>
</evidence>
<organism evidence="1 2">
    <name type="scientific">Ambrosiozyma monospora</name>
    <name type="common">Yeast</name>
    <name type="synonym">Endomycopsis monosporus</name>
    <dbReference type="NCBI Taxonomy" id="43982"/>
    <lineage>
        <taxon>Eukaryota</taxon>
        <taxon>Fungi</taxon>
        <taxon>Dikarya</taxon>
        <taxon>Ascomycota</taxon>
        <taxon>Saccharomycotina</taxon>
        <taxon>Pichiomycetes</taxon>
        <taxon>Pichiales</taxon>
        <taxon>Pichiaceae</taxon>
        <taxon>Ambrosiozyma</taxon>
    </lineage>
</organism>
<keyword evidence="2" id="KW-1185">Reference proteome</keyword>
<evidence type="ECO:0000313" key="2">
    <source>
        <dbReference type="Proteomes" id="UP001165064"/>
    </source>
</evidence>